<evidence type="ECO:0000259" key="2">
    <source>
        <dbReference type="Pfam" id="PF06985"/>
    </source>
</evidence>
<comment type="caution">
    <text evidence="3">The sequence shown here is derived from an EMBL/GenBank/DDBJ whole genome shotgun (WGS) entry which is preliminary data.</text>
</comment>
<protein>
    <recommendedName>
        <fullName evidence="2">Heterokaryon incompatibility domain-containing protein</fullName>
    </recommendedName>
</protein>
<sequence length="405" mass="47166">MAPAYTAVSYTWGAEAATEVIRIDGFSFPVKPNLWSCLYYLRQSEWRYLWVDAICINQNDSSEKTEQVRVIDRIYGDAAVVSAWLGLLPFPDWQHWLVQSTPTLRLDSDDFDWLDALQELANRPYWSRVWVIQEMLVAKHVHIYCSGQRVDFPDFKMMLEREVGKELVDGELVDKMSRSSASRKYQALPLVLGRHVDKHPEMQQPLYDLLLNHRRAECKDPRDRVFALLSLVIPDERAILGSFFPNYSLSPDDVVMITLSYFIEIDENRFERRPINAHSHTLFCALGVFSQKRAQRLFWAAKHFHLEDHMAKKHNRPFTVEYPWHFHEGPNGEELVDTEDDAGPEEDSDGESVATVNDIEQSISKSRPRLSWPRWPMRRAVLIALFIGMGSLVKTLVERRSSWRL</sequence>
<evidence type="ECO:0000313" key="4">
    <source>
        <dbReference type="Proteomes" id="UP001324427"/>
    </source>
</evidence>
<gene>
    <name evidence="3" type="ORF">LTR36_011002</name>
</gene>
<dbReference type="EMBL" id="JAVFHQ010000098">
    <property type="protein sequence ID" value="KAK4539372.1"/>
    <property type="molecule type" value="Genomic_DNA"/>
</dbReference>
<dbReference type="InterPro" id="IPR052895">
    <property type="entry name" value="HetReg/Transcr_Mod"/>
</dbReference>
<dbReference type="Pfam" id="PF06985">
    <property type="entry name" value="HET"/>
    <property type="match status" value="1"/>
</dbReference>
<organism evidence="3 4">
    <name type="scientific">Oleoguttula mirabilis</name>
    <dbReference type="NCBI Taxonomy" id="1507867"/>
    <lineage>
        <taxon>Eukaryota</taxon>
        <taxon>Fungi</taxon>
        <taxon>Dikarya</taxon>
        <taxon>Ascomycota</taxon>
        <taxon>Pezizomycotina</taxon>
        <taxon>Dothideomycetes</taxon>
        <taxon>Dothideomycetidae</taxon>
        <taxon>Mycosphaerellales</taxon>
        <taxon>Teratosphaeriaceae</taxon>
        <taxon>Oleoguttula</taxon>
    </lineage>
</organism>
<evidence type="ECO:0000256" key="1">
    <source>
        <dbReference type="SAM" id="MobiDB-lite"/>
    </source>
</evidence>
<dbReference type="PANTHER" id="PTHR24148">
    <property type="entry name" value="ANKYRIN REPEAT DOMAIN-CONTAINING PROTEIN 39 HOMOLOG-RELATED"/>
    <property type="match status" value="1"/>
</dbReference>
<name>A0AAV9J3U1_9PEZI</name>
<feature type="region of interest" description="Disordered" evidence="1">
    <location>
        <begin position="333"/>
        <end position="354"/>
    </location>
</feature>
<keyword evidence="4" id="KW-1185">Reference proteome</keyword>
<feature type="domain" description="Heterokaryon incompatibility" evidence="2">
    <location>
        <begin position="5"/>
        <end position="134"/>
    </location>
</feature>
<evidence type="ECO:0000313" key="3">
    <source>
        <dbReference type="EMBL" id="KAK4539372.1"/>
    </source>
</evidence>
<dbReference type="InterPro" id="IPR010730">
    <property type="entry name" value="HET"/>
</dbReference>
<feature type="compositionally biased region" description="Acidic residues" evidence="1">
    <location>
        <begin position="334"/>
        <end position="350"/>
    </location>
</feature>
<accession>A0AAV9J3U1</accession>
<dbReference type="Proteomes" id="UP001324427">
    <property type="component" value="Unassembled WGS sequence"/>
</dbReference>
<reference evidence="3 4" key="1">
    <citation type="submission" date="2021-11" db="EMBL/GenBank/DDBJ databases">
        <title>Black yeast isolated from Biological Soil Crust.</title>
        <authorList>
            <person name="Kurbessoian T."/>
        </authorList>
    </citation>
    <scope>NUCLEOTIDE SEQUENCE [LARGE SCALE GENOMIC DNA]</scope>
    <source>
        <strain evidence="3 4">CCFEE 5522</strain>
    </source>
</reference>
<dbReference type="AlphaFoldDB" id="A0AAV9J3U1"/>
<dbReference type="PANTHER" id="PTHR24148:SF73">
    <property type="entry name" value="HET DOMAIN PROTEIN (AFU_ORTHOLOGUE AFUA_8G01020)"/>
    <property type="match status" value="1"/>
</dbReference>
<proteinExistence type="predicted"/>